<dbReference type="InterPro" id="IPR050482">
    <property type="entry name" value="Sensor_HK_TwoCompSys"/>
</dbReference>
<evidence type="ECO:0000256" key="3">
    <source>
        <dbReference type="ARBA" id="ARBA00022553"/>
    </source>
</evidence>
<sequence>MNARRNLFFIFLLLGIALTSTAAQQVAYPYKKEIDSLKKVLNTKQKIVDRARVLFDLSYYYSFSDSTNAHYYLDQGLALNGKAPIISGMGKFYEGMFYMDYDLPRAIELMESAEGELAAINSLEAKKLRARALNNIATSYQWQDKHVKMLDVLINRALPVAFDANDNVITGNIHYKIGMNFWNNLQYVEANRYLNDAVSYLKKGNYDHLTLNEIYKLLIISLHASNETEKADSLIADFERFSKKHKGELPLGDYYYIHGTHYRFKKQYDKALELMDKAIEATIRDKDSDPRSWGGLHYQRTLINIAKKDYKAALVDLKNNVEANIKSHTAFFQDSLNLALAYVKIYEGLGDYPKVLEWIKKKDVLQEAMYNRKIRESIVGYEVKYQTLQKENEILSLKAEREKTESDIKNTRIIIALVALMLILIGYFLVKNHQKNKRLLQQQEINNQQKLLDEKQKQKLMSLDAMLQGEEKERNRLSRDLHDGLGSILASIKYKVLDLQLINPHDKVNSVLMDMDYAITEMRRISHNLMPEALRRFGLEVSLNDLCKSLQNINTKIELQVYGSLENLTLDQQTHIYRIIQELIYNSLKHSGAKHILVQCSMEDNVIFITVEDDGVGFAPHILNETSKVGAGLKNVKIRVNYLHGKLDIRSEIGKGTSVDIELSV</sequence>
<dbReference type="Pfam" id="PF02518">
    <property type="entry name" value="HATPase_c"/>
    <property type="match status" value="1"/>
</dbReference>
<keyword evidence="7 13" id="KW-0067">ATP-binding</keyword>
<dbReference type="Pfam" id="PF07730">
    <property type="entry name" value="HisKA_3"/>
    <property type="match status" value="1"/>
</dbReference>
<dbReference type="Gene3D" id="3.30.565.10">
    <property type="entry name" value="Histidine kinase-like ATPase, C-terminal domain"/>
    <property type="match status" value="1"/>
</dbReference>
<dbReference type="InterPro" id="IPR005467">
    <property type="entry name" value="His_kinase_dom"/>
</dbReference>
<dbReference type="CDD" id="cd16917">
    <property type="entry name" value="HATPase_UhpB-NarQ-NarX-like"/>
    <property type="match status" value="1"/>
</dbReference>
<dbReference type="SMART" id="SM00387">
    <property type="entry name" value="HATPase_c"/>
    <property type="match status" value="1"/>
</dbReference>
<keyword evidence="10" id="KW-0812">Transmembrane</keyword>
<dbReference type="Gene3D" id="1.20.5.1930">
    <property type="match status" value="1"/>
</dbReference>
<keyword evidence="3" id="KW-0597">Phosphoprotein</keyword>
<feature type="chain" id="PRO_5047541252" description="histidine kinase" evidence="11">
    <location>
        <begin position="23"/>
        <end position="665"/>
    </location>
</feature>
<dbReference type="SUPFAM" id="SSF55874">
    <property type="entry name" value="ATPase domain of HSP90 chaperone/DNA topoisomerase II/histidine kinase"/>
    <property type="match status" value="1"/>
</dbReference>
<keyword evidence="14" id="KW-1185">Reference proteome</keyword>
<dbReference type="EC" id="2.7.13.3" evidence="2"/>
<accession>A0ABW3RGU6</accession>
<feature type="domain" description="Histidine kinase" evidence="12">
    <location>
        <begin position="476"/>
        <end position="665"/>
    </location>
</feature>
<keyword evidence="9" id="KW-0175">Coiled coil</keyword>
<keyword evidence="11" id="KW-0732">Signal</keyword>
<keyword evidence="5" id="KW-0547">Nucleotide-binding</keyword>
<evidence type="ECO:0000256" key="11">
    <source>
        <dbReference type="SAM" id="SignalP"/>
    </source>
</evidence>
<feature type="coiled-coil region" evidence="9">
    <location>
        <begin position="438"/>
        <end position="480"/>
    </location>
</feature>
<gene>
    <name evidence="13" type="ORF">ACFQ2C_01355</name>
</gene>
<keyword evidence="8" id="KW-0902">Two-component regulatory system</keyword>
<evidence type="ECO:0000256" key="9">
    <source>
        <dbReference type="SAM" id="Coils"/>
    </source>
</evidence>
<dbReference type="Proteomes" id="UP001597205">
    <property type="component" value="Unassembled WGS sequence"/>
</dbReference>
<dbReference type="SUPFAM" id="SSF48452">
    <property type="entry name" value="TPR-like"/>
    <property type="match status" value="1"/>
</dbReference>
<evidence type="ECO:0000259" key="12">
    <source>
        <dbReference type="PROSITE" id="PS50109"/>
    </source>
</evidence>
<dbReference type="InterPro" id="IPR011990">
    <property type="entry name" value="TPR-like_helical_dom_sf"/>
</dbReference>
<evidence type="ECO:0000256" key="10">
    <source>
        <dbReference type="SAM" id="Phobius"/>
    </source>
</evidence>
<evidence type="ECO:0000256" key="4">
    <source>
        <dbReference type="ARBA" id="ARBA00022679"/>
    </source>
</evidence>
<keyword evidence="4" id="KW-0808">Transferase</keyword>
<keyword evidence="10" id="KW-1133">Transmembrane helix</keyword>
<evidence type="ECO:0000256" key="6">
    <source>
        <dbReference type="ARBA" id="ARBA00022777"/>
    </source>
</evidence>
<keyword evidence="6" id="KW-0418">Kinase</keyword>
<dbReference type="InterPro" id="IPR003594">
    <property type="entry name" value="HATPase_dom"/>
</dbReference>
<comment type="caution">
    <text evidence="13">The sequence shown here is derived from an EMBL/GenBank/DDBJ whole genome shotgun (WGS) entry which is preliminary data.</text>
</comment>
<evidence type="ECO:0000256" key="7">
    <source>
        <dbReference type="ARBA" id="ARBA00022840"/>
    </source>
</evidence>
<organism evidence="13 14">
    <name type="scientific">Sphingobacterium daejeonense</name>
    <dbReference type="NCBI Taxonomy" id="371142"/>
    <lineage>
        <taxon>Bacteria</taxon>
        <taxon>Pseudomonadati</taxon>
        <taxon>Bacteroidota</taxon>
        <taxon>Sphingobacteriia</taxon>
        <taxon>Sphingobacteriales</taxon>
        <taxon>Sphingobacteriaceae</taxon>
        <taxon>Sphingobacterium</taxon>
    </lineage>
</organism>
<dbReference type="RefSeq" id="WP_380894470.1">
    <property type="nucleotide sequence ID" value="NZ_JBHTKY010000001.1"/>
</dbReference>
<evidence type="ECO:0000256" key="8">
    <source>
        <dbReference type="ARBA" id="ARBA00023012"/>
    </source>
</evidence>
<dbReference type="PANTHER" id="PTHR24421">
    <property type="entry name" value="NITRATE/NITRITE SENSOR PROTEIN NARX-RELATED"/>
    <property type="match status" value="1"/>
</dbReference>
<feature type="transmembrane region" description="Helical" evidence="10">
    <location>
        <begin position="413"/>
        <end position="430"/>
    </location>
</feature>
<evidence type="ECO:0000313" key="14">
    <source>
        <dbReference type="Proteomes" id="UP001597205"/>
    </source>
</evidence>
<dbReference type="InterPro" id="IPR036890">
    <property type="entry name" value="HATPase_C_sf"/>
</dbReference>
<evidence type="ECO:0000256" key="5">
    <source>
        <dbReference type="ARBA" id="ARBA00022741"/>
    </source>
</evidence>
<evidence type="ECO:0000256" key="1">
    <source>
        <dbReference type="ARBA" id="ARBA00000085"/>
    </source>
</evidence>
<keyword evidence="10" id="KW-0472">Membrane</keyword>
<protein>
    <recommendedName>
        <fullName evidence="2">histidine kinase</fullName>
        <ecNumber evidence="2">2.7.13.3</ecNumber>
    </recommendedName>
</protein>
<reference evidence="14" key="1">
    <citation type="journal article" date="2019" name="Int. J. Syst. Evol. Microbiol.">
        <title>The Global Catalogue of Microorganisms (GCM) 10K type strain sequencing project: providing services to taxonomists for standard genome sequencing and annotation.</title>
        <authorList>
            <consortium name="The Broad Institute Genomics Platform"/>
            <consortium name="The Broad Institute Genome Sequencing Center for Infectious Disease"/>
            <person name="Wu L."/>
            <person name="Ma J."/>
        </authorList>
    </citation>
    <scope>NUCLEOTIDE SEQUENCE [LARGE SCALE GENOMIC DNA]</scope>
    <source>
        <strain evidence="14">CCUG 52468</strain>
    </source>
</reference>
<proteinExistence type="predicted"/>
<comment type="catalytic activity">
    <reaction evidence="1">
        <text>ATP + protein L-histidine = ADP + protein N-phospho-L-histidine.</text>
        <dbReference type="EC" id="2.7.13.3"/>
    </reaction>
</comment>
<name>A0ABW3RGU6_9SPHI</name>
<dbReference type="PROSITE" id="PS50109">
    <property type="entry name" value="HIS_KIN"/>
    <property type="match status" value="1"/>
</dbReference>
<feature type="signal peptide" evidence="11">
    <location>
        <begin position="1"/>
        <end position="22"/>
    </location>
</feature>
<evidence type="ECO:0000256" key="2">
    <source>
        <dbReference type="ARBA" id="ARBA00012438"/>
    </source>
</evidence>
<evidence type="ECO:0000313" key="13">
    <source>
        <dbReference type="EMBL" id="MFD1164245.1"/>
    </source>
</evidence>
<dbReference type="GO" id="GO:0005524">
    <property type="term" value="F:ATP binding"/>
    <property type="evidence" value="ECO:0007669"/>
    <property type="project" value="UniProtKB-KW"/>
</dbReference>
<dbReference type="Gene3D" id="1.25.40.10">
    <property type="entry name" value="Tetratricopeptide repeat domain"/>
    <property type="match status" value="1"/>
</dbReference>
<dbReference type="EMBL" id="JBHTKY010000001">
    <property type="protein sequence ID" value="MFD1164245.1"/>
    <property type="molecule type" value="Genomic_DNA"/>
</dbReference>
<dbReference type="InterPro" id="IPR011712">
    <property type="entry name" value="Sig_transdc_His_kin_sub3_dim/P"/>
</dbReference>
<dbReference type="PANTHER" id="PTHR24421:SF10">
    <property type="entry name" value="NITRATE_NITRITE SENSOR PROTEIN NARQ"/>
    <property type="match status" value="1"/>
</dbReference>